<dbReference type="GO" id="GO:0090071">
    <property type="term" value="P:negative regulation of ribosome biogenesis"/>
    <property type="evidence" value="ECO:0007669"/>
    <property type="project" value="UniProtKB-UniRule"/>
</dbReference>
<keyword evidence="2" id="KW-0963">Cytoplasm</keyword>
<accession>A0A2U8I5Q3</accession>
<evidence type="ECO:0000256" key="2">
    <source>
        <dbReference type="HAMAP-Rule" id="MF_01477"/>
    </source>
</evidence>
<evidence type="ECO:0000256" key="1">
    <source>
        <dbReference type="ARBA" id="ARBA00010574"/>
    </source>
</evidence>
<dbReference type="RefSeq" id="WP_072550662.1">
    <property type="nucleotide sequence ID" value="NZ_CP021659.1"/>
</dbReference>
<protein>
    <recommendedName>
        <fullName evidence="2">Ribosomal silencing factor RsfS</fullName>
    </recommendedName>
</protein>
<dbReference type="Proteomes" id="UP000261875">
    <property type="component" value="Chromosome"/>
</dbReference>
<reference evidence="3 4" key="1">
    <citation type="submission" date="2017-05" db="EMBL/GenBank/DDBJ databases">
        <title>Genome sequence of Candidatus Fukatsuia symbiotica and Candidatus Hamiltonella defensa from Acyrthosiphon pisum strain 5D.</title>
        <authorList>
            <person name="Patel V.A."/>
            <person name="Chevignon G."/>
            <person name="Russell J.A."/>
            <person name="Oliver K.M."/>
        </authorList>
    </citation>
    <scope>NUCLEOTIDE SEQUENCE [LARGE SCALE GENOMIC DNA]</scope>
    <source>
        <strain evidence="3 4">5D</strain>
    </source>
</reference>
<dbReference type="NCBIfam" id="TIGR00090">
    <property type="entry name" value="rsfS_iojap_ybeB"/>
    <property type="match status" value="1"/>
</dbReference>
<dbReference type="OrthoDB" id="9793681at2"/>
<keyword evidence="4" id="KW-1185">Reference proteome</keyword>
<sequence>MQSKTLREFIIDKLDDLKGDAIVAIDVQGKSDITDCMILCTGTSTRHVSALADNLIQESRLAGIRALGTEGQKLSDWVVIDFGEVIVHVMQEESRRVYELEALWSE</sequence>
<dbReference type="HAMAP" id="MF_01477">
    <property type="entry name" value="Iojap_RsfS"/>
    <property type="match status" value="1"/>
</dbReference>
<dbReference type="GO" id="GO:0005737">
    <property type="term" value="C:cytoplasm"/>
    <property type="evidence" value="ECO:0007669"/>
    <property type="project" value="UniProtKB-SubCell"/>
</dbReference>
<dbReference type="SUPFAM" id="SSF81301">
    <property type="entry name" value="Nucleotidyltransferase"/>
    <property type="match status" value="1"/>
</dbReference>
<dbReference type="InterPro" id="IPR043519">
    <property type="entry name" value="NT_sf"/>
</dbReference>
<gene>
    <name evidence="2" type="primary">rsfS</name>
    <name evidence="3" type="ORF">CCS41_08175</name>
</gene>
<dbReference type="AlphaFoldDB" id="A0A2U8I5Q3"/>
<dbReference type="GO" id="GO:0017148">
    <property type="term" value="P:negative regulation of translation"/>
    <property type="evidence" value="ECO:0007669"/>
    <property type="project" value="UniProtKB-UniRule"/>
</dbReference>
<dbReference type="Pfam" id="PF02410">
    <property type="entry name" value="RsfS"/>
    <property type="match status" value="1"/>
</dbReference>
<comment type="function">
    <text evidence="2">Functions as a ribosomal silencing factor. Interacts with ribosomal protein uL14 (rplN), blocking formation of intersubunit bridge B8. Prevents association of the 30S and 50S ribosomal subunits and the formation of functional ribosomes, thus repressing translation.</text>
</comment>
<dbReference type="STRING" id="1878942.GCA_900128755_00321"/>
<evidence type="ECO:0000313" key="3">
    <source>
        <dbReference type="EMBL" id="AWK14458.1"/>
    </source>
</evidence>
<keyword evidence="2" id="KW-0810">Translation regulation</keyword>
<dbReference type="GO" id="GO:0042256">
    <property type="term" value="P:cytosolic ribosome assembly"/>
    <property type="evidence" value="ECO:0007669"/>
    <property type="project" value="UniProtKB-UniRule"/>
</dbReference>
<name>A0A2U8I5Q3_9GAMM</name>
<proteinExistence type="inferred from homology"/>
<dbReference type="Gene3D" id="3.30.460.10">
    <property type="entry name" value="Beta Polymerase, domain 2"/>
    <property type="match status" value="1"/>
</dbReference>
<comment type="similarity">
    <text evidence="1 2">Belongs to the Iojap/RsfS family.</text>
</comment>
<evidence type="ECO:0000313" key="4">
    <source>
        <dbReference type="Proteomes" id="UP000261875"/>
    </source>
</evidence>
<comment type="subunit">
    <text evidence="2">Interacts with ribosomal protein uL14 (rplN).</text>
</comment>
<dbReference type="KEGG" id="fsm:CCS41_08175"/>
<dbReference type="PANTHER" id="PTHR21043">
    <property type="entry name" value="IOJAP SUPERFAMILY ORTHOLOG"/>
    <property type="match status" value="1"/>
</dbReference>
<keyword evidence="2" id="KW-0678">Repressor</keyword>
<dbReference type="EMBL" id="CP021659">
    <property type="protein sequence ID" value="AWK14458.1"/>
    <property type="molecule type" value="Genomic_DNA"/>
</dbReference>
<dbReference type="PANTHER" id="PTHR21043:SF0">
    <property type="entry name" value="MITOCHONDRIAL ASSEMBLY OF RIBOSOMAL LARGE SUBUNIT PROTEIN 1"/>
    <property type="match status" value="1"/>
</dbReference>
<dbReference type="GO" id="GO:0043023">
    <property type="term" value="F:ribosomal large subunit binding"/>
    <property type="evidence" value="ECO:0007669"/>
    <property type="project" value="TreeGrafter"/>
</dbReference>
<comment type="subcellular location">
    <subcellularLocation>
        <location evidence="2">Cytoplasm</location>
    </subcellularLocation>
</comment>
<organism evidence="3 4">
    <name type="scientific">Candidatus Fukatsuia symbiotica</name>
    <dbReference type="NCBI Taxonomy" id="1878942"/>
    <lineage>
        <taxon>Bacteria</taxon>
        <taxon>Pseudomonadati</taxon>
        <taxon>Pseudomonadota</taxon>
        <taxon>Gammaproteobacteria</taxon>
        <taxon>Enterobacterales</taxon>
        <taxon>Yersiniaceae</taxon>
        <taxon>Candidatus Fukatsuia</taxon>
    </lineage>
</organism>
<dbReference type="InterPro" id="IPR004394">
    <property type="entry name" value="Iojap/RsfS/C7orf30"/>
</dbReference>